<evidence type="ECO:0000256" key="1">
    <source>
        <dbReference type="ARBA" id="ARBA00047984"/>
    </source>
</evidence>
<feature type="domain" description="PRP28/DDX23-like helical" evidence="2">
    <location>
        <begin position="100"/>
        <end position="122"/>
    </location>
</feature>
<protein>
    <submittedName>
        <fullName evidence="3">ATP-dependent RNA helicase DDX23/PRP28</fullName>
    </submittedName>
</protein>
<dbReference type="EMBL" id="BLLF01001759">
    <property type="protein sequence ID" value="GFH21085.1"/>
    <property type="molecule type" value="Genomic_DNA"/>
</dbReference>
<feature type="non-terminal residue" evidence="3">
    <location>
        <position position="1"/>
    </location>
</feature>
<proteinExistence type="predicted"/>
<keyword evidence="3" id="KW-0347">Helicase</keyword>
<keyword evidence="3" id="KW-0067">ATP-binding</keyword>
<sequence>MLPGYAWLQPLSLEELLKRKRQQQEEEAKPKFLSKKEREAQALQRLAAQRAALMHLPLLAFSKWQEERERERELEMIKQQYLGMNKLKKRVIRPSEKYKFNFEWGAEEDTSKDLNPLYANPH</sequence>
<dbReference type="Proteomes" id="UP000485058">
    <property type="component" value="Unassembled WGS sequence"/>
</dbReference>
<accession>A0A699ZGK9</accession>
<keyword evidence="4" id="KW-1185">Reference proteome</keyword>
<dbReference type="InterPro" id="IPR057479">
    <property type="entry name" value="PRP28/DDX23-like_helical"/>
</dbReference>
<dbReference type="GO" id="GO:0003724">
    <property type="term" value="F:RNA helicase activity"/>
    <property type="evidence" value="ECO:0007669"/>
    <property type="project" value="UniProtKB-EC"/>
</dbReference>
<keyword evidence="3" id="KW-0378">Hydrolase</keyword>
<evidence type="ECO:0000313" key="3">
    <source>
        <dbReference type="EMBL" id="GFH21085.1"/>
    </source>
</evidence>
<dbReference type="Pfam" id="PF25430">
    <property type="entry name" value="DDX23"/>
    <property type="match status" value="1"/>
</dbReference>
<dbReference type="AlphaFoldDB" id="A0A699ZGK9"/>
<comment type="catalytic activity">
    <reaction evidence="1">
        <text>ATP + H2O = ADP + phosphate + H(+)</text>
        <dbReference type="Rhea" id="RHEA:13065"/>
        <dbReference type="ChEBI" id="CHEBI:15377"/>
        <dbReference type="ChEBI" id="CHEBI:15378"/>
        <dbReference type="ChEBI" id="CHEBI:30616"/>
        <dbReference type="ChEBI" id="CHEBI:43474"/>
        <dbReference type="ChEBI" id="CHEBI:456216"/>
        <dbReference type="EC" id="3.6.4.13"/>
    </reaction>
</comment>
<comment type="caution">
    <text evidence="3">The sequence shown here is derived from an EMBL/GenBank/DDBJ whole genome shotgun (WGS) entry which is preliminary data.</text>
</comment>
<feature type="non-terminal residue" evidence="3">
    <location>
        <position position="122"/>
    </location>
</feature>
<evidence type="ECO:0000259" key="2">
    <source>
        <dbReference type="Pfam" id="PF25430"/>
    </source>
</evidence>
<organism evidence="3 4">
    <name type="scientific">Haematococcus lacustris</name>
    <name type="common">Green alga</name>
    <name type="synonym">Haematococcus pluvialis</name>
    <dbReference type="NCBI Taxonomy" id="44745"/>
    <lineage>
        <taxon>Eukaryota</taxon>
        <taxon>Viridiplantae</taxon>
        <taxon>Chlorophyta</taxon>
        <taxon>core chlorophytes</taxon>
        <taxon>Chlorophyceae</taxon>
        <taxon>CS clade</taxon>
        <taxon>Chlamydomonadales</taxon>
        <taxon>Haematococcaceae</taxon>
        <taxon>Haematococcus</taxon>
    </lineage>
</organism>
<gene>
    <name evidence="3" type="ORF">HaLaN_18321</name>
</gene>
<keyword evidence="3" id="KW-0547">Nucleotide-binding</keyword>
<name>A0A699ZGK9_HAELA</name>
<reference evidence="3 4" key="1">
    <citation type="submission" date="2020-02" db="EMBL/GenBank/DDBJ databases">
        <title>Draft genome sequence of Haematococcus lacustris strain NIES-144.</title>
        <authorList>
            <person name="Morimoto D."/>
            <person name="Nakagawa S."/>
            <person name="Yoshida T."/>
            <person name="Sawayama S."/>
        </authorList>
    </citation>
    <scope>NUCLEOTIDE SEQUENCE [LARGE SCALE GENOMIC DNA]</scope>
    <source>
        <strain evidence="3 4">NIES-144</strain>
    </source>
</reference>
<evidence type="ECO:0000313" key="4">
    <source>
        <dbReference type="Proteomes" id="UP000485058"/>
    </source>
</evidence>